<feature type="signal peptide" evidence="1">
    <location>
        <begin position="1"/>
        <end position="25"/>
    </location>
</feature>
<dbReference type="Pfam" id="PF08268">
    <property type="entry name" value="FBA_3"/>
    <property type="match status" value="1"/>
</dbReference>
<organism evidence="3 4">
    <name type="scientific">Forsythia ovata</name>
    <dbReference type="NCBI Taxonomy" id="205694"/>
    <lineage>
        <taxon>Eukaryota</taxon>
        <taxon>Viridiplantae</taxon>
        <taxon>Streptophyta</taxon>
        <taxon>Embryophyta</taxon>
        <taxon>Tracheophyta</taxon>
        <taxon>Spermatophyta</taxon>
        <taxon>Magnoliopsida</taxon>
        <taxon>eudicotyledons</taxon>
        <taxon>Gunneridae</taxon>
        <taxon>Pentapetalae</taxon>
        <taxon>asterids</taxon>
        <taxon>lamiids</taxon>
        <taxon>Lamiales</taxon>
        <taxon>Oleaceae</taxon>
        <taxon>Forsythieae</taxon>
        <taxon>Forsythia</taxon>
    </lineage>
</organism>
<dbReference type="NCBIfam" id="TIGR01640">
    <property type="entry name" value="F_box_assoc_1"/>
    <property type="match status" value="1"/>
</dbReference>
<sequence length="137" mass="15465">MVGFLGPLMGLSILMCSQHCNPALGENILLPRSKNEKRILISSYGYGFRQSTGRYNVIRIVHESYLSHPNKTEGGVITIGIDNKWRAIGSAPLRLHEFFFKVTLNGALHWIIYDLMKPDFIYSFNIGKENVQTIAPP</sequence>
<dbReference type="InterPro" id="IPR017451">
    <property type="entry name" value="F-box-assoc_interact_dom"/>
</dbReference>
<dbReference type="AlphaFoldDB" id="A0ABD1RYK9"/>
<dbReference type="Proteomes" id="UP001604277">
    <property type="component" value="Unassembled WGS sequence"/>
</dbReference>
<feature type="domain" description="F-box associated beta-propeller type 3" evidence="2">
    <location>
        <begin position="20"/>
        <end position="135"/>
    </location>
</feature>
<accession>A0ABD1RYK9</accession>
<evidence type="ECO:0000256" key="1">
    <source>
        <dbReference type="SAM" id="SignalP"/>
    </source>
</evidence>
<gene>
    <name evidence="3" type="ORF">Fot_37282</name>
</gene>
<evidence type="ECO:0000313" key="4">
    <source>
        <dbReference type="Proteomes" id="UP001604277"/>
    </source>
</evidence>
<dbReference type="InterPro" id="IPR013187">
    <property type="entry name" value="F-box-assoc_dom_typ3"/>
</dbReference>
<name>A0ABD1RYK9_9LAMI</name>
<comment type="caution">
    <text evidence="3">The sequence shown here is derived from an EMBL/GenBank/DDBJ whole genome shotgun (WGS) entry which is preliminary data.</text>
</comment>
<evidence type="ECO:0000259" key="2">
    <source>
        <dbReference type="Pfam" id="PF08268"/>
    </source>
</evidence>
<proteinExistence type="predicted"/>
<reference evidence="4" key="1">
    <citation type="submission" date="2024-07" db="EMBL/GenBank/DDBJ databases">
        <title>Two chromosome-level genome assemblies of Korean endemic species Abeliophyllum distichum and Forsythia ovata (Oleaceae).</title>
        <authorList>
            <person name="Jang H."/>
        </authorList>
    </citation>
    <scope>NUCLEOTIDE SEQUENCE [LARGE SCALE GENOMIC DNA]</scope>
</reference>
<feature type="chain" id="PRO_5044863127" description="F-box associated beta-propeller type 3 domain-containing protein" evidence="1">
    <location>
        <begin position="26"/>
        <end position="137"/>
    </location>
</feature>
<evidence type="ECO:0000313" key="3">
    <source>
        <dbReference type="EMBL" id="KAL2493525.1"/>
    </source>
</evidence>
<dbReference type="EMBL" id="JBFOLJ010000011">
    <property type="protein sequence ID" value="KAL2493525.1"/>
    <property type="molecule type" value="Genomic_DNA"/>
</dbReference>
<keyword evidence="4" id="KW-1185">Reference proteome</keyword>
<keyword evidence="1" id="KW-0732">Signal</keyword>
<protein>
    <recommendedName>
        <fullName evidence="2">F-box associated beta-propeller type 3 domain-containing protein</fullName>
    </recommendedName>
</protein>